<sequence>MALARASVALRGVRRPVAASASQSCVGWSDGGRRHYNKPFKSYWEYKPMDNRPLETWEEVEMNRPRNPSVNEGYARPTKAPTQFELTREQFHQFMRGTPKAFSPRLKGNLTAIGLVMFMAFEMAFTFYQMRPDDFEWVEDERKRLEAARKKLDRILAEQAKQQAEAKAELESSDAPRLPLRAAGDD</sequence>
<dbReference type="EMBL" id="CDMY01000499">
    <property type="protein sequence ID" value="CEM18270.1"/>
    <property type="molecule type" value="Genomic_DNA"/>
</dbReference>
<dbReference type="AlphaFoldDB" id="A0A0G4FTK1"/>
<organism evidence="2 3">
    <name type="scientific">Vitrella brassicaformis (strain CCMP3155)</name>
    <dbReference type="NCBI Taxonomy" id="1169540"/>
    <lineage>
        <taxon>Eukaryota</taxon>
        <taxon>Sar</taxon>
        <taxon>Alveolata</taxon>
        <taxon>Colpodellida</taxon>
        <taxon>Vitrellaceae</taxon>
        <taxon>Vitrella</taxon>
    </lineage>
</organism>
<name>A0A0G4FTK1_VITBC</name>
<reference evidence="2 3" key="1">
    <citation type="submission" date="2014-11" db="EMBL/GenBank/DDBJ databases">
        <authorList>
            <person name="Zhu J."/>
            <person name="Qi W."/>
            <person name="Song R."/>
        </authorList>
    </citation>
    <scope>NUCLEOTIDE SEQUENCE [LARGE SCALE GENOMIC DNA]</scope>
</reference>
<keyword evidence="3" id="KW-1185">Reference proteome</keyword>
<evidence type="ECO:0000256" key="1">
    <source>
        <dbReference type="SAM" id="MobiDB-lite"/>
    </source>
</evidence>
<gene>
    <name evidence="2" type="ORF">Vbra_16182</name>
</gene>
<protein>
    <submittedName>
        <fullName evidence="2">Uncharacterized protein</fullName>
    </submittedName>
</protein>
<dbReference type="InParanoid" id="A0A0G4FTK1"/>
<evidence type="ECO:0000313" key="2">
    <source>
        <dbReference type="EMBL" id="CEM18270.1"/>
    </source>
</evidence>
<accession>A0A0G4FTK1</accession>
<dbReference type="VEuPathDB" id="CryptoDB:Vbra_16182"/>
<dbReference type="OrthoDB" id="425846at2759"/>
<dbReference type="PhylomeDB" id="A0A0G4FTK1"/>
<dbReference type="Proteomes" id="UP000041254">
    <property type="component" value="Unassembled WGS sequence"/>
</dbReference>
<evidence type="ECO:0000313" key="3">
    <source>
        <dbReference type="Proteomes" id="UP000041254"/>
    </source>
</evidence>
<proteinExistence type="predicted"/>
<feature type="region of interest" description="Disordered" evidence="1">
    <location>
        <begin position="163"/>
        <end position="186"/>
    </location>
</feature>